<dbReference type="GO" id="GO:0051607">
    <property type="term" value="P:defense response to virus"/>
    <property type="evidence" value="ECO:0007669"/>
    <property type="project" value="UniProtKB-KW"/>
</dbReference>
<dbReference type="InterPro" id="IPR005537">
    <property type="entry name" value="RAMP_III_fam"/>
</dbReference>
<dbReference type="GO" id="GO:0016787">
    <property type="term" value="F:hydrolase activity"/>
    <property type="evidence" value="ECO:0007669"/>
    <property type="project" value="UniProtKB-KW"/>
</dbReference>
<evidence type="ECO:0000256" key="2">
    <source>
        <dbReference type="ARBA" id="ARBA00022150"/>
    </source>
</evidence>
<keyword evidence="7" id="KW-0051">Antiviral defense</keyword>
<evidence type="ECO:0000256" key="7">
    <source>
        <dbReference type="ARBA" id="ARBA00023118"/>
    </source>
</evidence>
<comment type="caution">
    <text evidence="10">The sequence shown here is derived from an EMBL/GenBank/DDBJ whole genome shotgun (WGS) entry which is preliminary data.</text>
</comment>
<name>A0A7W8DH64_9BACT</name>
<keyword evidence="11" id="KW-1185">Reference proteome</keyword>
<evidence type="ECO:0000313" key="10">
    <source>
        <dbReference type="EMBL" id="MBB5022246.1"/>
    </source>
</evidence>
<evidence type="ECO:0000256" key="6">
    <source>
        <dbReference type="ARBA" id="ARBA00022884"/>
    </source>
</evidence>
<evidence type="ECO:0000256" key="1">
    <source>
        <dbReference type="ARBA" id="ARBA00006342"/>
    </source>
</evidence>
<gene>
    <name evidence="10" type="ORF">HNR37_001578</name>
</gene>
<keyword evidence="5" id="KW-0378">Hydrolase</keyword>
<comment type="similarity">
    <text evidence="1">Belongs to the CRISPR-associated Csm3 family.</text>
</comment>
<keyword evidence="3" id="KW-0540">Nuclease</keyword>
<accession>A0A7W8DH64</accession>
<protein>
    <recommendedName>
        <fullName evidence="2">CRISPR system Cms endoribonuclease Csm3</fullName>
    </recommendedName>
    <alternativeName>
        <fullName evidence="8">CRISPR type III A-associated RAMP protein Csm3</fullName>
    </alternativeName>
</protein>
<dbReference type="AlphaFoldDB" id="A0A7W8DH64"/>
<dbReference type="RefSeq" id="WP_183732410.1">
    <property type="nucleotide sequence ID" value="NZ_JACHID010000009.1"/>
</dbReference>
<evidence type="ECO:0000256" key="3">
    <source>
        <dbReference type="ARBA" id="ARBA00022722"/>
    </source>
</evidence>
<dbReference type="Proteomes" id="UP000528322">
    <property type="component" value="Unassembled WGS sequence"/>
</dbReference>
<dbReference type="NCBIfam" id="TIGR02582">
    <property type="entry name" value="cas7_TM1809"/>
    <property type="match status" value="1"/>
</dbReference>
<evidence type="ECO:0000256" key="4">
    <source>
        <dbReference type="ARBA" id="ARBA00022759"/>
    </source>
</evidence>
<dbReference type="InterPro" id="IPR052216">
    <property type="entry name" value="CRISPR_Csm3_endoribonuclease"/>
</dbReference>
<reference evidence="10 11" key="1">
    <citation type="submission" date="2020-08" db="EMBL/GenBank/DDBJ databases">
        <title>Genomic Encyclopedia of Type Strains, Phase IV (KMG-IV): sequencing the most valuable type-strain genomes for metagenomic binning, comparative biology and taxonomic classification.</title>
        <authorList>
            <person name="Goeker M."/>
        </authorList>
    </citation>
    <scope>NUCLEOTIDE SEQUENCE [LARGE SCALE GENOMIC DNA]</scope>
    <source>
        <strain evidence="10 11">DSM 22071</strain>
    </source>
</reference>
<keyword evidence="4" id="KW-0255">Endonuclease</keyword>
<evidence type="ECO:0000256" key="5">
    <source>
        <dbReference type="ARBA" id="ARBA00022801"/>
    </source>
</evidence>
<proteinExistence type="inferred from homology"/>
<sequence>MKIIEIRKIACTLKTLTGLHIGGGNDEIKIGGVDSVVIRDPLSNVPYIPGSSLKGKIRSLAEWTTGCVDTGEGNAFYIKGKASDAPSNALQIVKIFGNGKPDGLEDDNHTVLQTRVAISDAFMTPESQKLLLEKLGSYTETKYEVSINRLQGKVGGGGPRQIERVPAGAEFTFEAIYKVFHKPDDEAFNANEEAAFQGFLGYVDLLSHDALGGGSSRGNGRVEVRWADSQAKYSVAWPKTDQKEG</sequence>
<dbReference type="InterPro" id="IPR013412">
    <property type="entry name" value="CRISPR-assoc_RAMP_Csm3"/>
</dbReference>
<dbReference type="GO" id="GO:0003723">
    <property type="term" value="F:RNA binding"/>
    <property type="evidence" value="ECO:0007669"/>
    <property type="project" value="UniProtKB-KW"/>
</dbReference>
<evidence type="ECO:0000259" key="9">
    <source>
        <dbReference type="Pfam" id="PF03787"/>
    </source>
</evidence>
<organism evidence="10 11">
    <name type="scientific">Desulfurispira natronophila</name>
    <dbReference type="NCBI Taxonomy" id="682562"/>
    <lineage>
        <taxon>Bacteria</taxon>
        <taxon>Pseudomonadati</taxon>
        <taxon>Chrysiogenota</taxon>
        <taxon>Chrysiogenia</taxon>
        <taxon>Chrysiogenales</taxon>
        <taxon>Chrysiogenaceae</taxon>
        <taxon>Desulfurispira</taxon>
    </lineage>
</organism>
<evidence type="ECO:0000256" key="8">
    <source>
        <dbReference type="ARBA" id="ARBA00033183"/>
    </source>
</evidence>
<feature type="domain" description="CRISPR type III-associated protein" evidence="9">
    <location>
        <begin position="12"/>
        <end position="223"/>
    </location>
</feature>
<dbReference type="Pfam" id="PF03787">
    <property type="entry name" value="RAMPs"/>
    <property type="match status" value="1"/>
</dbReference>
<evidence type="ECO:0000313" key="11">
    <source>
        <dbReference type="Proteomes" id="UP000528322"/>
    </source>
</evidence>
<dbReference type="EMBL" id="JACHID010000009">
    <property type="protein sequence ID" value="MBB5022246.1"/>
    <property type="molecule type" value="Genomic_DNA"/>
</dbReference>
<dbReference type="GO" id="GO:0004519">
    <property type="term" value="F:endonuclease activity"/>
    <property type="evidence" value="ECO:0007669"/>
    <property type="project" value="UniProtKB-KW"/>
</dbReference>
<keyword evidence="6" id="KW-0694">RNA-binding</keyword>
<dbReference type="PANTHER" id="PTHR35579">
    <property type="entry name" value="CRISPR SYSTEM CMS ENDORIBONUCLEASE CSM3"/>
    <property type="match status" value="1"/>
</dbReference>
<dbReference type="PANTHER" id="PTHR35579:SF3">
    <property type="entry name" value="CRISPR SYSTEM CMS ENDORIBONUCLEASE CSM3"/>
    <property type="match status" value="1"/>
</dbReference>